<evidence type="ECO:0000313" key="4">
    <source>
        <dbReference type="Proteomes" id="UP001501427"/>
    </source>
</evidence>
<dbReference type="EMBL" id="JACHMV010000001">
    <property type="protein sequence ID" value="MBB4778861.1"/>
    <property type="molecule type" value="Genomic_DNA"/>
</dbReference>
<sequence length="310" mass="33310">MDTNAWANTSWRDLAQVRANLEAGADPDALIFGYHRPLDYAVRFGTPEVVAELAGHVRDVDAEDQGRTALWRAVFDNRPDCAHALAEAGADPWRPMMAGWSPGRLALAGPHPDLFSPPRAELSAAEAATVAEAPRLISALNDLYYDGFSLACVAGISADDAARRLEAPTVEAPESEEYGDLFDYDDSVVGATNVPGGCAIVQPWAYGASMPGVAKALSKGTVCYAMYANPKSGNQGRIARDGVLEAWDLHPGGGEAGANDTAEEVLLTYLYQHNAVAFCFAYAGLRPTDARPLTGPTDMWLQLPERDYWH</sequence>
<name>A0A7W7IL28_9ACTN</name>
<dbReference type="SUPFAM" id="SSF48403">
    <property type="entry name" value="Ankyrin repeat"/>
    <property type="match status" value="1"/>
</dbReference>
<dbReference type="InterPro" id="IPR002110">
    <property type="entry name" value="Ankyrin_rpt"/>
</dbReference>
<evidence type="ECO:0000313" key="3">
    <source>
        <dbReference type="Proteomes" id="UP000549343"/>
    </source>
</evidence>
<evidence type="ECO:0008006" key="5">
    <source>
        <dbReference type="Google" id="ProtNLM"/>
    </source>
</evidence>
<evidence type="ECO:0000313" key="2">
    <source>
        <dbReference type="EMBL" id="MBB4778861.1"/>
    </source>
</evidence>
<gene>
    <name evidence="2" type="ORF">F4557_007279</name>
    <name evidence="1" type="ORF">GCM10009546_14490</name>
</gene>
<keyword evidence="4" id="KW-1185">Reference proteome</keyword>
<dbReference type="Gene3D" id="1.25.40.20">
    <property type="entry name" value="Ankyrin repeat-containing domain"/>
    <property type="match status" value="1"/>
</dbReference>
<organism evidence="2 3">
    <name type="scientific">Actinomadura livida</name>
    <dbReference type="NCBI Taxonomy" id="79909"/>
    <lineage>
        <taxon>Bacteria</taxon>
        <taxon>Bacillati</taxon>
        <taxon>Actinomycetota</taxon>
        <taxon>Actinomycetes</taxon>
        <taxon>Streptosporangiales</taxon>
        <taxon>Thermomonosporaceae</taxon>
        <taxon>Actinomadura</taxon>
    </lineage>
</organism>
<dbReference type="RefSeq" id="WP_184890087.1">
    <property type="nucleotide sequence ID" value="NZ_BAAAHD010000012.1"/>
</dbReference>
<dbReference type="InterPro" id="IPR036770">
    <property type="entry name" value="Ankyrin_rpt-contain_sf"/>
</dbReference>
<reference evidence="2 3" key="2">
    <citation type="submission" date="2020-08" db="EMBL/GenBank/DDBJ databases">
        <title>Sequencing the genomes of 1000 actinobacteria strains.</title>
        <authorList>
            <person name="Klenk H.-P."/>
        </authorList>
    </citation>
    <scope>NUCLEOTIDE SEQUENCE [LARGE SCALE GENOMIC DNA]</scope>
    <source>
        <strain evidence="2 3">DSM 44772</strain>
    </source>
</reference>
<dbReference type="SMART" id="SM00248">
    <property type="entry name" value="ANK"/>
    <property type="match status" value="2"/>
</dbReference>
<dbReference type="EMBL" id="BAAAHD010000012">
    <property type="protein sequence ID" value="GAA0553529.1"/>
    <property type="molecule type" value="Genomic_DNA"/>
</dbReference>
<comment type="caution">
    <text evidence="2">The sequence shown here is derived from an EMBL/GenBank/DDBJ whole genome shotgun (WGS) entry which is preliminary data.</text>
</comment>
<dbReference type="AlphaFoldDB" id="A0A7W7IL28"/>
<dbReference type="Proteomes" id="UP000549343">
    <property type="component" value="Unassembled WGS sequence"/>
</dbReference>
<proteinExistence type="predicted"/>
<dbReference type="Proteomes" id="UP001501427">
    <property type="component" value="Unassembled WGS sequence"/>
</dbReference>
<protein>
    <recommendedName>
        <fullName evidence="5">Ankyrin repeat domain-containing protein</fullName>
    </recommendedName>
</protein>
<reference evidence="1 4" key="1">
    <citation type="journal article" date="2019" name="Int. J. Syst. Evol. Microbiol.">
        <title>The Global Catalogue of Microorganisms (GCM) 10K type strain sequencing project: providing services to taxonomists for standard genome sequencing and annotation.</title>
        <authorList>
            <consortium name="The Broad Institute Genomics Platform"/>
            <consortium name="The Broad Institute Genome Sequencing Center for Infectious Disease"/>
            <person name="Wu L."/>
            <person name="Ma J."/>
        </authorList>
    </citation>
    <scope>NUCLEOTIDE SEQUENCE [LARGE SCALE GENOMIC DNA]</scope>
    <source>
        <strain evidence="1 4">JCM 10667</strain>
    </source>
</reference>
<accession>A0A7W7IL28</accession>
<reference evidence="1" key="3">
    <citation type="submission" date="2023-12" db="EMBL/GenBank/DDBJ databases">
        <authorList>
            <person name="Sun Q."/>
            <person name="Inoue M."/>
        </authorList>
    </citation>
    <scope>NUCLEOTIDE SEQUENCE</scope>
    <source>
        <strain evidence="1">JCM 10667</strain>
    </source>
</reference>
<dbReference type="Pfam" id="PF12796">
    <property type="entry name" value="Ank_2"/>
    <property type="match status" value="1"/>
</dbReference>
<evidence type="ECO:0000313" key="1">
    <source>
        <dbReference type="EMBL" id="GAA0553529.1"/>
    </source>
</evidence>